<comment type="caution">
    <text evidence="2">The sequence shown here is derived from an EMBL/GenBank/DDBJ whole genome shotgun (WGS) entry which is preliminary data.</text>
</comment>
<dbReference type="EMBL" id="QKPI01000054">
    <property type="protein sequence ID" value="RWT75401.1"/>
    <property type="molecule type" value="Genomic_DNA"/>
</dbReference>
<gene>
    <name evidence="2" type="ORF">DN595_19475</name>
</gene>
<evidence type="ECO:0000313" key="2">
    <source>
        <dbReference type="EMBL" id="RWT75401.1"/>
    </source>
</evidence>
<evidence type="ECO:0000313" key="3">
    <source>
        <dbReference type="Proteomes" id="UP000289016"/>
    </source>
</evidence>
<protein>
    <submittedName>
        <fullName evidence="2">AAA family ATPase</fullName>
    </submittedName>
</protein>
<dbReference type="Gene3D" id="3.40.50.300">
    <property type="entry name" value="P-loop containing nucleotide triphosphate hydrolases"/>
    <property type="match status" value="1"/>
</dbReference>
<keyword evidence="1" id="KW-0175">Coiled coil</keyword>
<evidence type="ECO:0000256" key="1">
    <source>
        <dbReference type="SAM" id="Coils"/>
    </source>
</evidence>
<organism evidence="2 3">
    <name type="scientific">Enterobacter cloacae</name>
    <dbReference type="NCBI Taxonomy" id="550"/>
    <lineage>
        <taxon>Bacteria</taxon>
        <taxon>Pseudomonadati</taxon>
        <taxon>Pseudomonadota</taxon>
        <taxon>Gammaproteobacteria</taxon>
        <taxon>Enterobacterales</taxon>
        <taxon>Enterobacteriaceae</taxon>
        <taxon>Enterobacter</taxon>
        <taxon>Enterobacter cloacae complex</taxon>
    </lineage>
</organism>
<proteinExistence type="predicted"/>
<dbReference type="SUPFAM" id="SSF52540">
    <property type="entry name" value="P-loop containing nucleoside triphosphate hydrolases"/>
    <property type="match status" value="1"/>
</dbReference>
<accession>A0AB37VDN3</accession>
<sequence length="394" mass="46099">MNNLKEKIEKALDKCDVVVVSGVSGVGKSTLLKEIAKERHIHYSNPTYNCIKFGIKHSDLIAIDDVRETELKNVIQKIQDGVAKTNIKTKAIIVVDKFDKSVLDSVVLKIKHYRMVKPKSKGVLPKIKEYQELLKSIEEQRFLTDNVQISCLNDLYQMEQELKYLRDLNEKYECEAVLHDHNYTQLALDLDDSKAKVEELESEIVELKALIKEITDKTQEELTDLEEHNIILIERLRNEESENKDLIKENYSLHLKIKELNDLLYDQNEEKIELEGSNQELEQSLSQCLNKIQTYQNTIAVFEDKTRLLEKANNDLESEIDYLKEKAHCLEEELNNEVEETGFFKEMSEDFITQIKWLNNTIEVYRGEVDEDTIRRVEYTVQQLRESFGDDYEV</sequence>
<dbReference type="RefSeq" id="WP_128339843.1">
    <property type="nucleotide sequence ID" value="NZ_QKPI01000054.1"/>
</dbReference>
<reference evidence="2 3" key="1">
    <citation type="submission" date="2018-06" db="EMBL/GenBank/DDBJ databases">
        <title>Carbapenemase-producing Enterobacteriaceae present in wastewater treatment plant effluent and nearby surface waters in the US.</title>
        <authorList>
            <person name="Mathys D.A."/>
            <person name="Mollenkopf D.F."/>
            <person name="Feicht S.M."/>
            <person name="Adams R.J."/>
            <person name="Albers A.L."/>
            <person name="Grooters S.V."/>
            <person name="Stuever D.M."/>
            <person name="Daniels J.B."/>
            <person name="Wittum T.E."/>
        </authorList>
    </citation>
    <scope>NUCLEOTIDE SEQUENCE [LARGE SCALE GENOMIC DNA]</scope>
    <source>
        <strain evidence="2 3">GEO_23_Down_A</strain>
    </source>
</reference>
<name>A0AB37VDN3_ENTCL</name>
<dbReference type="InterPro" id="IPR027417">
    <property type="entry name" value="P-loop_NTPase"/>
</dbReference>
<feature type="coiled-coil region" evidence="1">
    <location>
        <begin position="155"/>
        <end position="340"/>
    </location>
</feature>
<dbReference type="Proteomes" id="UP000289016">
    <property type="component" value="Unassembled WGS sequence"/>
</dbReference>
<dbReference type="AlphaFoldDB" id="A0AB37VDN3"/>